<feature type="domain" description="PCA1 HMA heavy metal-associated" evidence="11">
    <location>
        <begin position="391"/>
        <end position="425"/>
    </location>
</feature>
<name>A0A6A6I1B4_9PLEO</name>
<dbReference type="InterPro" id="IPR036412">
    <property type="entry name" value="HAD-like_sf"/>
</dbReference>
<feature type="transmembrane region" description="Helical" evidence="7">
    <location>
        <begin position="441"/>
        <end position="463"/>
    </location>
</feature>
<dbReference type="GO" id="GO:0016020">
    <property type="term" value="C:membrane"/>
    <property type="evidence" value="ECO:0007669"/>
    <property type="project" value="UniProtKB-SubCell"/>
</dbReference>
<dbReference type="InterPro" id="IPR008250">
    <property type="entry name" value="ATPase_P-typ_transduc_dom_A_sf"/>
</dbReference>
<organism evidence="12 13">
    <name type="scientific">Trematosphaeria pertusa</name>
    <dbReference type="NCBI Taxonomy" id="390896"/>
    <lineage>
        <taxon>Eukaryota</taxon>
        <taxon>Fungi</taxon>
        <taxon>Dikarya</taxon>
        <taxon>Ascomycota</taxon>
        <taxon>Pezizomycotina</taxon>
        <taxon>Dothideomycetes</taxon>
        <taxon>Pleosporomycetidae</taxon>
        <taxon>Pleosporales</taxon>
        <taxon>Massarineae</taxon>
        <taxon>Trematosphaeriaceae</taxon>
        <taxon>Trematosphaeria</taxon>
    </lineage>
</organism>
<keyword evidence="6 7" id="KW-0472">Membrane</keyword>
<keyword evidence="7" id="KW-0067">ATP-binding</keyword>
<feature type="domain" description="P-type ATPase A" evidence="9">
    <location>
        <begin position="590"/>
        <end position="678"/>
    </location>
</feature>
<keyword evidence="5 7" id="KW-1133">Transmembrane helix</keyword>
<comment type="similarity">
    <text evidence="7">Belongs to the cation transport ATPase (P-type) (TC 3.A.3) family. Type IB subfamily.</text>
</comment>
<evidence type="ECO:0000313" key="12">
    <source>
        <dbReference type="EMBL" id="KAF2243762.1"/>
    </source>
</evidence>
<feature type="transmembrane region" description="Helical" evidence="7">
    <location>
        <begin position="502"/>
        <end position="526"/>
    </location>
</feature>
<keyword evidence="13" id="KW-1185">Reference proteome</keyword>
<dbReference type="PROSITE" id="PS01047">
    <property type="entry name" value="HMA_1"/>
    <property type="match status" value="1"/>
</dbReference>
<keyword evidence="3 7" id="KW-0479">Metal-binding</keyword>
<feature type="region of interest" description="Disordered" evidence="8">
    <location>
        <begin position="95"/>
        <end position="147"/>
    </location>
</feature>
<dbReference type="OrthoDB" id="432719at2759"/>
<evidence type="ECO:0000256" key="5">
    <source>
        <dbReference type="ARBA" id="ARBA00022989"/>
    </source>
</evidence>
<feature type="transmembrane region" description="Helical" evidence="7">
    <location>
        <begin position="538"/>
        <end position="556"/>
    </location>
</feature>
<feature type="region of interest" description="Disordered" evidence="8">
    <location>
        <begin position="174"/>
        <end position="212"/>
    </location>
</feature>
<feature type="transmembrane region" description="Helical" evidence="7">
    <location>
        <begin position="735"/>
        <end position="762"/>
    </location>
</feature>
<dbReference type="InterPro" id="IPR006121">
    <property type="entry name" value="HMA_dom"/>
</dbReference>
<dbReference type="PANTHER" id="PTHR46594">
    <property type="entry name" value="P-TYPE CATION-TRANSPORTING ATPASE"/>
    <property type="match status" value="1"/>
</dbReference>
<dbReference type="InterPro" id="IPR001757">
    <property type="entry name" value="P_typ_ATPase"/>
</dbReference>
<dbReference type="InterPro" id="IPR017969">
    <property type="entry name" value="Heavy-metal-associated_CS"/>
</dbReference>
<dbReference type="Gene3D" id="3.30.70.100">
    <property type="match status" value="1"/>
</dbReference>
<dbReference type="InterPro" id="IPR036163">
    <property type="entry name" value="HMA_dom_sf"/>
</dbReference>
<proteinExistence type="inferred from homology"/>
<dbReference type="InterPro" id="IPR018303">
    <property type="entry name" value="ATPase_P-typ_P_site"/>
</dbReference>
<dbReference type="PROSITE" id="PS00154">
    <property type="entry name" value="ATPASE_E1_E2"/>
    <property type="match status" value="1"/>
</dbReference>
<dbReference type="Gene3D" id="2.70.150.10">
    <property type="entry name" value="Calcium-transporting ATPase, cytoplasmic transduction domain A"/>
    <property type="match status" value="1"/>
</dbReference>
<sequence>MYAPESGCCVGSRVALLHKSAQWYCQTYDRSSSLSIPSLPQPFNPRLCLPASHFMLLSVSKVMCCRDCCPSSEYRRGISEEKERPDVAHDQCFLPTGRDAENTTPPSAPITIKTLNSTSGVEAQDISASTLDLPSSISSGSSSDTLRNSRTHCCAPHITTRPCCPPAKSSKLGGMPCSKPHPHSQGESHDTVRRSGRGFHSSHSWLSRTGCSTPTSLDEYGLKETDEQTEDLGDIERGPPNFERVILTIEGLKCGCCENGISRAVSHVPAITNHRVNVVLAKVEFDLDINRLSVREVIKKLSATTGYAFEEYIQPEGQVLELLVNDPTVIYRAGRPHGVTILDSESKSVWTHLRIFSGRNSAVPPEASEPSLKGARTDDVNPNTTANSFYQHTVRIHYDPKKAGARDVFEYYQQSTLREFQLAPPASHPSLTVGSKQTKRACIVFLITLAFTTPVLVFAWAPVDHKELIYAHVSLALASAVQIIATWEFVPGALRALIHSRLFEMDFLIALSTTTAYVFSVVSYVFQLKKHPFESGSFFETSTLLVTLILLGRVVSEFARLRAAKSVSFRSLQVDDALLMEGKTFSEPVKTRKIDARLLQYGDYFKVPPHTKIVTDGKVKYGGSTVDESMITGESLPVAKGIDSNVYAGTNNGGGTLIAALTALPHENSVSKIATMVESAELTKPKAQALADRIAGWFVPAMAAIGTVVFLTWLFVDRYHHRRSWPKAAIKAFTYAIATLIVSCPCAIGLAVPMVVLIAGGVSARFSIIFRDPQKIEIARNVTDIVFDKTGTLTAGLLKVEEVDFYDASPVLVKAMLLGLLKDVKHPVAAAVFNWIHEEAIYHSSPQIQPMDITDISSIPGDGVRGICKESKLEVRAGNPRWVGVSMLESEHSLLCVTVSDILCATFRLKDRVRCTAKLTVERLQARGIQAHMISGDSPGAVKDIAHSLNIPKDNTGSNVTPGGKRKYVQGLQDKGKIVMFVGDGTNDSVALKQSDIGVHLNHGSDVAKSAADVVLMTEHLHNILILLDISGAAYRRIVLNFCWSALYNIVAILMAAGAFVKVRIEPQYAGLGELVSVLPVVLIAFQMRWRSYGREYRKKEWDNVEVVDTTQG</sequence>
<dbReference type="PRINTS" id="PR00119">
    <property type="entry name" value="CATATPASE"/>
</dbReference>
<keyword evidence="7" id="KW-0547">Nucleotide-binding</keyword>
<evidence type="ECO:0000256" key="4">
    <source>
        <dbReference type="ARBA" id="ARBA00022967"/>
    </source>
</evidence>
<feature type="region of interest" description="Disordered" evidence="8">
    <location>
        <begin position="361"/>
        <end position="384"/>
    </location>
</feature>
<dbReference type="SUPFAM" id="SSF56784">
    <property type="entry name" value="HAD-like"/>
    <property type="match status" value="1"/>
</dbReference>
<dbReference type="SFLD" id="SFLDG00002">
    <property type="entry name" value="C1.7:_P-type_atpase_like"/>
    <property type="match status" value="1"/>
</dbReference>
<dbReference type="GeneID" id="54583354"/>
<evidence type="ECO:0000256" key="1">
    <source>
        <dbReference type="ARBA" id="ARBA00004370"/>
    </source>
</evidence>
<evidence type="ECO:0000313" key="13">
    <source>
        <dbReference type="Proteomes" id="UP000800094"/>
    </source>
</evidence>
<dbReference type="SUPFAM" id="SSF81653">
    <property type="entry name" value="Calcium ATPase, transduction domain A"/>
    <property type="match status" value="1"/>
</dbReference>
<dbReference type="GO" id="GO:0019829">
    <property type="term" value="F:ATPase-coupled monoatomic cation transmembrane transporter activity"/>
    <property type="evidence" value="ECO:0007669"/>
    <property type="project" value="InterPro"/>
</dbReference>
<dbReference type="Pfam" id="PF00403">
    <property type="entry name" value="HMA"/>
    <property type="match status" value="1"/>
</dbReference>
<dbReference type="SFLD" id="SFLDF00027">
    <property type="entry name" value="p-type_atpase"/>
    <property type="match status" value="1"/>
</dbReference>
<dbReference type="InterPro" id="IPR059000">
    <property type="entry name" value="ATPase_P-type_domA"/>
</dbReference>
<dbReference type="RefSeq" id="XP_033678766.1">
    <property type="nucleotide sequence ID" value="XM_033830024.1"/>
</dbReference>
<dbReference type="SFLD" id="SFLDS00003">
    <property type="entry name" value="Haloacid_Dehalogenase"/>
    <property type="match status" value="1"/>
</dbReference>
<dbReference type="InterPro" id="IPR044492">
    <property type="entry name" value="P_typ_ATPase_HD_dom"/>
</dbReference>
<feature type="transmembrane region" description="Helical" evidence="7">
    <location>
        <begin position="469"/>
        <end position="490"/>
    </location>
</feature>
<evidence type="ECO:0000256" key="3">
    <source>
        <dbReference type="ARBA" id="ARBA00022723"/>
    </source>
</evidence>
<dbReference type="Pfam" id="PF00702">
    <property type="entry name" value="Hydrolase"/>
    <property type="match status" value="1"/>
</dbReference>
<dbReference type="Pfam" id="PF00122">
    <property type="entry name" value="E1-E2_ATPase"/>
    <property type="match status" value="1"/>
</dbReference>
<evidence type="ECO:0000259" key="11">
    <source>
        <dbReference type="Pfam" id="PF24534"/>
    </source>
</evidence>
<dbReference type="CDD" id="cd00371">
    <property type="entry name" value="HMA"/>
    <property type="match status" value="1"/>
</dbReference>
<dbReference type="GO" id="GO:0005524">
    <property type="term" value="F:ATP binding"/>
    <property type="evidence" value="ECO:0007669"/>
    <property type="project" value="UniProtKB-UniRule"/>
</dbReference>
<dbReference type="SUPFAM" id="SSF81665">
    <property type="entry name" value="Calcium ATPase, transmembrane domain M"/>
    <property type="match status" value="1"/>
</dbReference>
<feature type="domain" description="HMA" evidence="10">
    <location>
        <begin position="247"/>
        <end position="307"/>
    </location>
</feature>
<dbReference type="GO" id="GO:0046872">
    <property type="term" value="F:metal ion binding"/>
    <property type="evidence" value="ECO:0007669"/>
    <property type="project" value="UniProtKB-KW"/>
</dbReference>
<dbReference type="Proteomes" id="UP000800094">
    <property type="component" value="Unassembled WGS sequence"/>
</dbReference>
<dbReference type="AlphaFoldDB" id="A0A6A6I1B4"/>
<dbReference type="Gene3D" id="3.40.1110.10">
    <property type="entry name" value="Calcium-transporting ATPase, cytoplasmic domain N"/>
    <property type="match status" value="1"/>
</dbReference>
<dbReference type="NCBIfam" id="TIGR01525">
    <property type="entry name" value="ATPase-IB_hvy"/>
    <property type="match status" value="1"/>
</dbReference>
<keyword evidence="2 7" id="KW-0812">Transmembrane</keyword>
<dbReference type="EMBL" id="ML987204">
    <property type="protein sequence ID" value="KAF2243762.1"/>
    <property type="molecule type" value="Genomic_DNA"/>
</dbReference>
<dbReference type="InterPro" id="IPR023214">
    <property type="entry name" value="HAD_sf"/>
</dbReference>
<evidence type="ECO:0000256" key="6">
    <source>
        <dbReference type="ARBA" id="ARBA00023136"/>
    </source>
</evidence>
<evidence type="ECO:0000256" key="2">
    <source>
        <dbReference type="ARBA" id="ARBA00022692"/>
    </source>
</evidence>
<dbReference type="InterPro" id="IPR027256">
    <property type="entry name" value="P-typ_ATPase_IB"/>
</dbReference>
<protein>
    <submittedName>
        <fullName evidence="12">Heavy metal translocatin</fullName>
    </submittedName>
</protein>
<feature type="compositionally biased region" description="Low complexity" evidence="8">
    <location>
        <begin position="127"/>
        <end position="143"/>
    </location>
</feature>
<feature type="transmembrane region" description="Helical" evidence="7">
    <location>
        <begin position="1038"/>
        <end position="1063"/>
    </location>
</feature>
<feature type="compositionally biased region" description="Basic and acidic residues" evidence="8">
    <location>
        <begin position="184"/>
        <end position="193"/>
    </location>
</feature>
<dbReference type="NCBIfam" id="TIGR01494">
    <property type="entry name" value="ATPase_P-type"/>
    <property type="match status" value="2"/>
</dbReference>
<dbReference type="Gene3D" id="3.40.50.1000">
    <property type="entry name" value="HAD superfamily/HAD-like"/>
    <property type="match status" value="1"/>
</dbReference>
<evidence type="ECO:0000256" key="8">
    <source>
        <dbReference type="SAM" id="MobiDB-lite"/>
    </source>
</evidence>
<evidence type="ECO:0000259" key="10">
    <source>
        <dbReference type="Pfam" id="PF00403"/>
    </source>
</evidence>
<evidence type="ECO:0000256" key="7">
    <source>
        <dbReference type="RuleBase" id="RU362081"/>
    </source>
</evidence>
<feature type="transmembrane region" description="Helical" evidence="7">
    <location>
        <begin position="1069"/>
        <end position="1090"/>
    </location>
</feature>
<dbReference type="PANTHER" id="PTHR46594:SF4">
    <property type="entry name" value="P-TYPE CATION-TRANSPORTING ATPASE"/>
    <property type="match status" value="1"/>
</dbReference>
<feature type="transmembrane region" description="Helical" evidence="7">
    <location>
        <begin position="694"/>
        <end position="715"/>
    </location>
</feature>
<dbReference type="InterPro" id="IPR023298">
    <property type="entry name" value="ATPase_P-typ_TM_dom_sf"/>
</dbReference>
<dbReference type="InterPro" id="IPR023299">
    <property type="entry name" value="ATPase_P-typ_cyto_dom_N"/>
</dbReference>
<dbReference type="GO" id="GO:0016887">
    <property type="term" value="F:ATP hydrolysis activity"/>
    <property type="evidence" value="ECO:0007669"/>
    <property type="project" value="InterPro"/>
</dbReference>
<keyword evidence="4" id="KW-1278">Translocase</keyword>
<dbReference type="SUPFAM" id="SSF55008">
    <property type="entry name" value="HMA, heavy metal-associated domain"/>
    <property type="match status" value="1"/>
</dbReference>
<gene>
    <name evidence="12" type="ORF">BU26DRAFT_523352</name>
</gene>
<evidence type="ECO:0000259" key="9">
    <source>
        <dbReference type="Pfam" id="PF00122"/>
    </source>
</evidence>
<dbReference type="Pfam" id="PF24534">
    <property type="entry name" value="HMA_PCA1"/>
    <property type="match status" value="1"/>
</dbReference>
<reference evidence="12" key="1">
    <citation type="journal article" date="2020" name="Stud. Mycol.">
        <title>101 Dothideomycetes genomes: a test case for predicting lifestyles and emergence of pathogens.</title>
        <authorList>
            <person name="Haridas S."/>
            <person name="Albert R."/>
            <person name="Binder M."/>
            <person name="Bloem J."/>
            <person name="Labutti K."/>
            <person name="Salamov A."/>
            <person name="Andreopoulos B."/>
            <person name="Baker S."/>
            <person name="Barry K."/>
            <person name="Bills G."/>
            <person name="Bluhm B."/>
            <person name="Cannon C."/>
            <person name="Castanera R."/>
            <person name="Culley D."/>
            <person name="Daum C."/>
            <person name="Ezra D."/>
            <person name="Gonzalez J."/>
            <person name="Henrissat B."/>
            <person name="Kuo A."/>
            <person name="Liang C."/>
            <person name="Lipzen A."/>
            <person name="Lutzoni F."/>
            <person name="Magnuson J."/>
            <person name="Mondo S."/>
            <person name="Nolan M."/>
            <person name="Ohm R."/>
            <person name="Pangilinan J."/>
            <person name="Park H.-J."/>
            <person name="Ramirez L."/>
            <person name="Alfaro M."/>
            <person name="Sun H."/>
            <person name="Tritt A."/>
            <person name="Yoshinaga Y."/>
            <person name="Zwiers L.-H."/>
            <person name="Turgeon B."/>
            <person name="Goodwin S."/>
            <person name="Spatafora J."/>
            <person name="Crous P."/>
            <person name="Grigoriev I."/>
        </authorList>
    </citation>
    <scope>NUCLEOTIDE SEQUENCE</scope>
    <source>
        <strain evidence="12">CBS 122368</strain>
    </source>
</reference>
<comment type="subcellular location">
    <subcellularLocation>
        <location evidence="1 7">Membrane</location>
    </subcellularLocation>
</comment>
<dbReference type="InterPro" id="IPR056236">
    <property type="entry name" value="HMA_PCA1"/>
</dbReference>
<accession>A0A6A6I1B4</accession>